<accession>A0A1N6WY41</accession>
<name>A0A1N6WY41_9RHOO</name>
<gene>
    <name evidence="1" type="ORF">SAMN05421829_108118</name>
</gene>
<evidence type="ECO:0000313" key="2">
    <source>
        <dbReference type="Proteomes" id="UP000186819"/>
    </source>
</evidence>
<dbReference type="SUPFAM" id="SSF54637">
    <property type="entry name" value="Thioesterase/thiol ester dehydrase-isomerase"/>
    <property type="match status" value="1"/>
</dbReference>
<dbReference type="STRING" id="34027.SAMN05421829_108118"/>
<reference evidence="2" key="1">
    <citation type="submission" date="2017-01" db="EMBL/GenBank/DDBJ databases">
        <authorList>
            <person name="Varghese N."/>
            <person name="Submissions S."/>
        </authorList>
    </citation>
    <scope>NUCLEOTIDE SEQUENCE [LARGE SCALE GENOMIC DNA]</scope>
    <source>
        <strain evidence="2">ATCC 51758</strain>
    </source>
</reference>
<proteinExistence type="predicted"/>
<organism evidence="1 2">
    <name type="scientific">Aromatoleum tolulyticum</name>
    <dbReference type="NCBI Taxonomy" id="34027"/>
    <lineage>
        <taxon>Bacteria</taxon>
        <taxon>Pseudomonadati</taxon>
        <taxon>Pseudomonadota</taxon>
        <taxon>Betaproteobacteria</taxon>
        <taxon>Rhodocyclales</taxon>
        <taxon>Rhodocyclaceae</taxon>
        <taxon>Aromatoleum</taxon>
    </lineage>
</organism>
<dbReference type="PANTHER" id="PTHR31793:SF2">
    <property type="entry name" value="BLR1345 PROTEIN"/>
    <property type="match status" value="1"/>
</dbReference>
<protein>
    <submittedName>
        <fullName evidence="1">(3S)-malyl-CoA thioesterase</fullName>
    </submittedName>
</protein>
<dbReference type="CDD" id="cd00586">
    <property type="entry name" value="4HBT"/>
    <property type="match status" value="1"/>
</dbReference>
<dbReference type="PANTHER" id="PTHR31793">
    <property type="entry name" value="4-HYDROXYBENZOYL-COA THIOESTERASE FAMILY MEMBER"/>
    <property type="match status" value="1"/>
</dbReference>
<dbReference type="OrthoDB" id="9801517at2"/>
<dbReference type="RefSeq" id="WP_076602614.1">
    <property type="nucleotide sequence ID" value="NZ_FTMD01000008.1"/>
</dbReference>
<dbReference type="Gene3D" id="3.10.129.10">
    <property type="entry name" value="Hotdog Thioesterase"/>
    <property type="match status" value="1"/>
</dbReference>
<dbReference type="EMBL" id="FTMD01000008">
    <property type="protein sequence ID" value="SIQ94977.1"/>
    <property type="molecule type" value="Genomic_DNA"/>
</dbReference>
<dbReference type="Pfam" id="PF13279">
    <property type="entry name" value="4HBT_2"/>
    <property type="match status" value="1"/>
</dbReference>
<keyword evidence="2" id="KW-1185">Reference proteome</keyword>
<sequence length="141" mass="15987">MAMVETARGTVYEWQRDHMGHINVRAYLELFDAACWQFYGMLGLSPSRLRSGEVKLAAVQQNVSYMKELYPGDTVFVRTGVVEMREKVVRFRHELLSAEDGELSAVCEFTAVCLNPETRRSRPFPADVALRAEGLMLPAEN</sequence>
<dbReference type="InterPro" id="IPR029069">
    <property type="entry name" value="HotDog_dom_sf"/>
</dbReference>
<dbReference type="AlphaFoldDB" id="A0A1N6WY41"/>
<dbReference type="GO" id="GO:0047617">
    <property type="term" value="F:fatty acyl-CoA hydrolase activity"/>
    <property type="evidence" value="ECO:0007669"/>
    <property type="project" value="TreeGrafter"/>
</dbReference>
<dbReference type="InterPro" id="IPR050563">
    <property type="entry name" value="4-hydroxybenzoyl-CoA_TE"/>
</dbReference>
<dbReference type="Proteomes" id="UP000186819">
    <property type="component" value="Unassembled WGS sequence"/>
</dbReference>
<evidence type="ECO:0000313" key="1">
    <source>
        <dbReference type="EMBL" id="SIQ94977.1"/>
    </source>
</evidence>